<dbReference type="PANTHER" id="PTHR12319:SF2">
    <property type="entry name" value="CYSTATIN-LIKE PROTEIN-RELATED"/>
    <property type="match status" value="1"/>
</dbReference>
<dbReference type="InterPro" id="IPR018073">
    <property type="entry name" value="Prot_inh_cystat_CS"/>
</dbReference>
<dbReference type="Gene3D" id="3.10.450.10">
    <property type="match status" value="9"/>
</dbReference>
<feature type="domain" description="Cystatin" evidence="2">
    <location>
        <begin position="616"/>
        <end position="708"/>
    </location>
</feature>
<feature type="domain" description="Cystatin" evidence="2">
    <location>
        <begin position="307"/>
        <end position="399"/>
    </location>
</feature>
<accession>A0ABM3LYI3</accession>
<dbReference type="CDD" id="cd00042">
    <property type="entry name" value="CY"/>
    <property type="match status" value="9"/>
</dbReference>
<dbReference type="SUPFAM" id="SSF54403">
    <property type="entry name" value="Cystatin/monellin"/>
    <property type="match status" value="9"/>
</dbReference>
<reference evidence="4" key="1">
    <citation type="submission" date="2025-08" db="UniProtKB">
        <authorList>
            <consortium name="RefSeq"/>
        </authorList>
    </citation>
    <scope>IDENTIFICATION</scope>
</reference>
<dbReference type="Proteomes" id="UP001652582">
    <property type="component" value="Chromosome 21"/>
</dbReference>
<dbReference type="SMART" id="SM00043">
    <property type="entry name" value="CY"/>
    <property type="match status" value="9"/>
</dbReference>
<feature type="domain" description="Cystatin" evidence="2">
    <location>
        <begin position="410"/>
        <end position="502"/>
    </location>
</feature>
<feature type="domain" description="Cystatin" evidence="2">
    <location>
        <begin position="719"/>
        <end position="811"/>
    </location>
</feature>
<organism evidence="3 4">
    <name type="scientific">Bicyclus anynana</name>
    <name type="common">Squinting bush brown butterfly</name>
    <dbReference type="NCBI Taxonomy" id="110368"/>
    <lineage>
        <taxon>Eukaryota</taxon>
        <taxon>Metazoa</taxon>
        <taxon>Ecdysozoa</taxon>
        <taxon>Arthropoda</taxon>
        <taxon>Hexapoda</taxon>
        <taxon>Insecta</taxon>
        <taxon>Pterygota</taxon>
        <taxon>Neoptera</taxon>
        <taxon>Endopterygota</taxon>
        <taxon>Lepidoptera</taxon>
        <taxon>Glossata</taxon>
        <taxon>Ditrysia</taxon>
        <taxon>Papilionoidea</taxon>
        <taxon>Nymphalidae</taxon>
        <taxon>Satyrinae</taxon>
        <taxon>Satyrini</taxon>
        <taxon>Mycalesina</taxon>
        <taxon>Bicyclus</taxon>
    </lineage>
</organism>
<dbReference type="InterPro" id="IPR053128">
    <property type="entry name" value="Cystatin-like"/>
</dbReference>
<dbReference type="RefSeq" id="XP_052744142.1">
    <property type="nucleotide sequence ID" value="XM_052888182.1"/>
</dbReference>
<gene>
    <name evidence="4" type="primary">LOC112057440</name>
</gene>
<dbReference type="InterPro" id="IPR046350">
    <property type="entry name" value="Cystatin_sf"/>
</dbReference>
<evidence type="ECO:0000256" key="1">
    <source>
        <dbReference type="ARBA" id="ARBA00009403"/>
    </source>
</evidence>
<feature type="domain" description="Cystatin" evidence="2">
    <location>
        <begin position="204"/>
        <end position="296"/>
    </location>
</feature>
<dbReference type="Pfam" id="PF00031">
    <property type="entry name" value="Cystatin"/>
    <property type="match status" value="4"/>
</dbReference>
<evidence type="ECO:0000259" key="2">
    <source>
        <dbReference type="SMART" id="SM00043"/>
    </source>
</evidence>
<comment type="similarity">
    <text evidence="1">Belongs to the cystatin family.</text>
</comment>
<dbReference type="GeneID" id="112057440"/>
<evidence type="ECO:0000313" key="4">
    <source>
        <dbReference type="RefSeq" id="XP_052744142.1"/>
    </source>
</evidence>
<name>A0ABM3LYI3_BICAN</name>
<feature type="domain" description="Cystatin" evidence="2">
    <location>
        <begin position="513"/>
        <end position="605"/>
    </location>
</feature>
<feature type="domain" description="Cystatin" evidence="2">
    <location>
        <begin position="822"/>
        <end position="914"/>
    </location>
</feature>
<proteinExistence type="inferred from homology"/>
<evidence type="ECO:0000313" key="3">
    <source>
        <dbReference type="Proteomes" id="UP001652582"/>
    </source>
</evidence>
<feature type="domain" description="Cystatin" evidence="2">
    <location>
        <begin position="101"/>
        <end position="193"/>
    </location>
</feature>
<dbReference type="PANTHER" id="PTHR12319">
    <property type="entry name" value="CYSTATIN-RELATED"/>
    <property type="match status" value="1"/>
</dbReference>
<keyword evidence="3" id="KW-1185">Reference proteome</keyword>
<dbReference type="InterPro" id="IPR000010">
    <property type="entry name" value="Cystatin_dom"/>
</dbReference>
<dbReference type="PROSITE" id="PS00287">
    <property type="entry name" value="CYSTATIN"/>
    <property type="match status" value="1"/>
</dbReference>
<feature type="domain" description="Cystatin" evidence="2">
    <location>
        <begin position="1"/>
        <end position="90"/>
    </location>
</feature>
<sequence length="917" mass="103200">MAEESISQYLRDNNFDEYHKILKINKVTKQVVSGYIYTLDFDAYPTKRILKNKKKTAKCKVLGKTKYLKCKSKIWEQPWLNKKEIDVKCEKKIQEPDSKPPIVGGKVEQDINDPIYEQLAKESFNVYNEKIGSTVVGTELIVVTRVTKQVVSGTSTEIDFEVQPASSDSILLCNSKIWEQPWLNKREIDVKCEKKIQEPDSKPPIVGGKVEQDINDPIYEQLAKESFNVYNEKIGSTVVGTELIVVTRVTKQVVSGTSTEIDFEVQSASSDSILLCNSKIWEQPWLNKKEIDVKCEKKNQEPDSKPPIVGGKVEQDINDPIYEQLAKESFNVYNEKIGSTVVGTELIVVTRVTKQVVSGTSTEIDFEVQPASSDSILLCNSKIWEQPWLNKREIDVKCEKKIQEPDSKPPIVGGKVEQDINDPIYEQLAKESFNVYNEKIGSTVVGTELIVVTRVTKQVVSGTSTEMDFEVQPASSDSILLCNSKIWEQPWLNKKEIDVKCEKKNQEPDSKPPIVGGKVEQDINDPIYEQLAKESFNVYNEKIGSTVVGTELIVVTRVTKQVVSGTSTEIDFEVQPASSDSILLCNSKIWEQPWLNKKEIDVKCEKKNQEPDSKPPIVGGKVEQDINDPIYEQLAKESFNVYNEKIGSTVVGTELIVVTRVTKQVVSGTSTEIDFEVQPASSDSILLCNSKIWEQPWLNKKEIDVKCEKKNQEPDSKPPIVGGKVEQDINDPIYEQLAKESFNVYNEKIGSTVVGTELIVVTRVTKQVVSGTSTEMDFEVQPASSDSILLCNSKIWEQPWLNKKEIDVKCEKKNQEPDSKPPIVGGKVEQDINDPIYEQLAKESFNVYNEKIGSTVVGTELIVVTRVTKQVVSGTSTEIDFEVQPASSDSILLCNSKIWEQPWLNRKEIDVNCYCMG</sequence>
<protein>
    <submittedName>
        <fullName evidence="4">Uncharacterized protein LOC112057440</fullName>
    </submittedName>
</protein>